<organism evidence="11 12">
    <name type="scientific">Gracilimonas mengyeensis</name>
    <dbReference type="NCBI Taxonomy" id="1302730"/>
    <lineage>
        <taxon>Bacteria</taxon>
        <taxon>Pseudomonadati</taxon>
        <taxon>Balneolota</taxon>
        <taxon>Balneolia</taxon>
        <taxon>Balneolales</taxon>
        <taxon>Balneolaceae</taxon>
        <taxon>Gracilimonas</taxon>
    </lineage>
</organism>
<dbReference type="InterPro" id="IPR036565">
    <property type="entry name" value="Mur-like_cat_sf"/>
</dbReference>
<keyword evidence="4 7" id="KW-0436">Ligase</keyword>
<evidence type="ECO:0000256" key="1">
    <source>
        <dbReference type="ARBA" id="ARBA00004496"/>
    </source>
</evidence>
<feature type="domain" description="Mur ligase C-terminal" evidence="9">
    <location>
        <begin position="315"/>
        <end position="428"/>
    </location>
</feature>
<evidence type="ECO:0000259" key="10">
    <source>
        <dbReference type="Pfam" id="PF08245"/>
    </source>
</evidence>
<dbReference type="InterPro" id="IPR005762">
    <property type="entry name" value="MurD"/>
</dbReference>
<dbReference type="GO" id="GO:0008360">
    <property type="term" value="P:regulation of cell shape"/>
    <property type="evidence" value="ECO:0007669"/>
    <property type="project" value="UniProtKB-KW"/>
</dbReference>
<keyword evidence="5 7" id="KW-0547">Nucleotide-binding</keyword>
<gene>
    <name evidence="7" type="primary">murD</name>
    <name evidence="11" type="ORF">SAMN06265219_11054</name>
</gene>
<dbReference type="AlphaFoldDB" id="A0A521E1L0"/>
<dbReference type="Gene3D" id="3.90.190.20">
    <property type="entry name" value="Mur ligase, C-terminal domain"/>
    <property type="match status" value="1"/>
</dbReference>
<evidence type="ECO:0000313" key="12">
    <source>
        <dbReference type="Proteomes" id="UP000317557"/>
    </source>
</evidence>
<keyword evidence="6 7" id="KW-0067">ATP-binding</keyword>
<dbReference type="Pfam" id="PF08245">
    <property type="entry name" value="Mur_ligase_M"/>
    <property type="match status" value="1"/>
</dbReference>
<dbReference type="GO" id="GO:0005737">
    <property type="term" value="C:cytoplasm"/>
    <property type="evidence" value="ECO:0007669"/>
    <property type="project" value="UniProtKB-SubCell"/>
</dbReference>
<dbReference type="Pfam" id="PF02875">
    <property type="entry name" value="Mur_ligase_C"/>
    <property type="match status" value="1"/>
</dbReference>
<dbReference type="SUPFAM" id="SSF51984">
    <property type="entry name" value="MurCD N-terminal domain"/>
    <property type="match status" value="1"/>
</dbReference>
<dbReference type="NCBIfam" id="TIGR01087">
    <property type="entry name" value="murD"/>
    <property type="match status" value="1"/>
</dbReference>
<evidence type="ECO:0000313" key="11">
    <source>
        <dbReference type="EMBL" id="SMO77725.1"/>
    </source>
</evidence>
<keyword evidence="7 8" id="KW-0132">Cell division</keyword>
<dbReference type="HAMAP" id="MF_00639">
    <property type="entry name" value="MurD"/>
    <property type="match status" value="1"/>
</dbReference>
<evidence type="ECO:0000256" key="4">
    <source>
        <dbReference type="ARBA" id="ARBA00022598"/>
    </source>
</evidence>
<dbReference type="GO" id="GO:0009252">
    <property type="term" value="P:peptidoglycan biosynthetic process"/>
    <property type="evidence" value="ECO:0007669"/>
    <property type="project" value="UniProtKB-UniRule"/>
</dbReference>
<dbReference type="GO" id="GO:0071555">
    <property type="term" value="P:cell wall organization"/>
    <property type="evidence" value="ECO:0007669"/>
    <property type="project" value="UniProtKB-KW"/>
</dbReference>
<feature type="binding site" evidence="7">
    <location>
        <begin position="113"/>
        <end position="119"/>
    </location>
    <ligand>
        <name>ATP</name>
        <dbReference type="ChEBI" id="CHEBI:30616"/>
    </ligand>
</feature>
<evidence type="ECO:0000256" key="2">
    <source>
        <dbReference type="ARBA" id="ARBA00004752"/>
    </source>
</evidence>
<dbReference type="Gene3D" id="3.40.50.720">
    <property type="entry name" value="NAD(P)-binding Rossmann-like Domain"/>
    <property type="match status" value="1"/>
</dbReference>
<dbReference type="Gene3D" id="3.40.1190.10">
    <property type="entry name" value="Mur-like, catalytic domain"/>
    <property type="match status" value="1"/>
</dbReference>
<protein>
    <recommendedName>
        <fullName evidence="7 8">UDP-N-acetylmuramoylalanine--D-glutamate ligase</fullName>
        <ecNumber evidence="7 8">6.3.2.9</ecNumber>
    </recommendedName>
    <alternativeName>
        <fullName evidence="7">D-glutamic acid-adding enzyme</fullName>
    </alternativeName>
    <alternativeName>
        <fullName evidence="7">UDP-N-acetylmuramoyl-L-alanyl-D-glutamate synthetase</fullName>
    </alternativeName>
</protein>
<dbReference type="GO" id="GO:0008764">
    <property type="term" value="F:UDP-N-acetylmuramoylalanine-D-glutamate ligase activity"/>
    <property type="evidence" value="ECO:0007669"/>
    <property type="project" value="UniProtKB-UniRule"/>
</dbReference>
<dbReference type="RefSeq" id="WP_142454873.1">
    <property type="nucleotide sequence ID" value="NZ_FXTP01000010.1"/>
</dbReference>
<comment type="subcellular location">
    <subcellularLocation>
        <location evidence="1 7 8">Cytoplasm</location>
    </subcellularLocation>
</comment>
<dbReference type="PANTHER" id="PTHR43692">
    <property type="entry name" value="UDP-N-ACETYLMURAMOYLALANINE--D-GLUTAMATE LIGASE"/>
    <property type="match status" value="1"/>
</dbReference>
<feature type="domain" description="Mur ligase central" evidence="10">
    <location>
        <begin position="111"/>
        <end position="293"/>
    </location>
</feature>
<evidence type="ECO:0000256" key="7">
    <source>
        <dbReference type="HAMAP-Rule" id="MF_00639"/>
    </source>
</evidence>
<comment type="catalytic activity">
    <reaction evidence="7 8">
        <text>UDP-N-acetyl-alpha-D-muramoyl-L-alanine + D-glutamate + ATP = UDP-N-acetyl-alpha-D-muramoyl-L-alanyl-D-glutamate + ADP + phosphate + H(+)</text>
        <dbReference type="Rhea" id="RHEA:16429"/>
        <dbReference type="ChEBI" id="CHEBI:15378"/>
        <dbReference type="ChEBI" id="CHEBI:29986"/>
        <dbReference type="ChEBI" id="CHEBI:30616"/>
        <dbReference type="ChEBI" id="CHEBI:43474"/>
        <dbReference type="ChEBI" id="CHEBI:83898"/>
        <dbReference type="ChEBI" id="CHEBI:83900"/>
        <dbReference type="ChEBI" id="CHEBI:456216"/>
        <dbReference type="EC" id="6.3.2.9"/>
    </reaction>
</comment>
<dbReference type="EMBL" id="FXTP01000010">
    <property type="protein sequence ID" value="SMO77725.1"/>
    <property type="molecule type" value="Genomic_DNA"/>
</dbReference>
<dbReference type="EC" id="6.3.2.9" evidence="7 8"/>
<dbReference type="Proteomes" id="UP000317557">
    <property type="component" value="Unassembled WGS sequence"/>
</dbReference>
<dbReference type="UniPathway" id="UPA00219"/>
<keyword evidence="7 8" id="KW-0133">Cell shape</keyword>
<dbReference type="InterPro" id="IPR036615">
    <property type="entry name" value="Mur_ligase_C_dom_sf"/>
</dbReference>
<keyword evidence="7 8" id="KW-0131">Cell cycle</keyword>
<accession>A0A521E1L0</accession>
<comment type="similarity">
    <text evidence="7">Belongs to the MurCDEF family.</text>
</comment>
<evidence type="ECO:0000256" key="6">
    <source>
        <dbReference type="ARBA" id="ARBA00022840"/>
    </source>
</evidence>
<keyword evidence="3 7" id="KW-0963">Cytoplasm</keyword>
<comment type="pathway">
    <text evidence="2 7 8">Cell wall biogenesis; peptidoglycan biosynthesis.</text>
</comment>
<dbReference type="InterPro" id="IPR004101">
    <property type="entry name" value="Mur_ligase_C"/>
</dbReference>
<sequence length="451" mass="50247">MTEVQEKHIVVIGAARSGVAAALLLQKKGADVFVSDYNAIGDEAKQKMEAAGIPFEENGHTEKARKGDFAVVSPGVPTEAPIVQYYLNESKRVYSEIEVASWFTSQDIIAVTGSNGKTTVANWLHHVWNTAKRDHALAGNIGMAFSDEIESNKGDFLLEVSSFQLDHINDFKPAISLILNITPDHLNRYQNSLEAYAAAKFRITENQTADERFIFNYDDPIIQKHVEQLTLKQNAPQLWGFSYEREVPQGAFVRDQHIIFKFNDKEEPLMPVEELGLRGRHNLSNGLATALAARAAEIKNEAIRESLRSFTGVEHRLELAREVEGVKYINDSKATNVNAVWFALDSFNVPVTLILGGRDKGNDYSELEAQIREKVHTIIAIGESKERVEEQLGKTAPNFVKVETMGGAVRAAQRGAKRGEVVLLSPACASFDMFDSYEHRGKIFKDEVDKL</sequence>
<dbReference type="GO" id="GO:0051301">
    <property type="term" value="P:cell division"/>
    <property type="evidence" value="ECO:0007669"/>
    <property type="project" value="UniProtKB-KW"/>
</dbReference>
<dbReference type="PANTHER" id="PTHR43692:SF1">
    <property type="entry name" value="UDP-N-ACETYLMURAMOYLALANINE--D-GLUTAMATE LIGASE"/>
    <property type="match status" value="1"/>
</dbReference>
<name>A0A521E1L0_9BACT</name>
<dbReference type="Pfam" id="PF21377">
    <property type="entry name" value="MurD_N"/>
    <property type="match status" value="1"/>
</dbReference>
<dbReference type="GO" id="GO:0005524">
    <property type="term" value="F:ATP binding"/>
    <property type="evidence" value="ECO:0007669"/>
    <property type="project" value="UniProtKB-UniRule"/>
</dbReference>
<dbReference type="SUPFAM" id="SSF53244">
    <property type="entry name" value="MurD-like peptide ligases, peptide-binding domain"/>
    <property type="match status" value="1"/>
</dbReference>
<evidence type="ECO:0000256" key="3">
    <source>
        <dbReference type="ARBA" id="ARBA00022490"/>
    </source>
</evidence>
<evidence type="ECO:0000256" key="5">
    <source>
        <dbReference type="ARBA" id="ARBA00022741"/>
    </source>
</evidence>
<evidence type="ECO:0000259" key="9">
    <source>
        <dbReference type="Pfam" id="PF02875"/>
    </source>
</evidence>
<dbReference type="SUPFAM" id="SSF53623">
    <property type="entry name" value="MurD-like peptide ligases, catalytic domain"/>
    <property type="match status" value="1"/>
</dbReference>
<keyword evidence="7 8" id="KW-0573">Peptidoglycan synthesis</keyword>
<comment type="function">
    <text evidence="7 8">Cell wall formation. Catalyzes the addition of glutamate to the nucleotide precursor UDP-N-acetylmuramoyl-L-alanine (UMA).</text>
</comment>
<reference evidence="11 12" key="1">
    <citation type="submission" date="2017-05" db="EMBL/GenBank/DDBJ databases">
        <authorList>
            <person name="Varghese N."/>
            <person name="Submissions S."/>
        </authorList>
    </citation>
    <scope>NUCLEOTIDE SEQUENCE [LARGE SCALE GENOMIC DNA]</scope>
    <source>
        <strain evidence="11 12">DSM 21985</strain>
    </source>
</reference>
<keyword evidence="7 8" id="KW-0961">Cell wall biogenesis/degradation</keyword>
<evidence type="ECO:0000256" key="8">
    <source>
        <dbReference type="RuleBase" id="RU003664"/>
    </source>
</evidence>
<proteinExistence type="inferred from homology"/>
<dbReference type="OrthoDB" id="9809796at2"/>
<keyword evidence="12" id="KW-1185">Reference proteome</keyword>
<dbReference type="InterPro" id="IPR013221">
    <property type="entry name" value="Mur_ligase_cen"/>
</dbReference>